<gene>
    <name evidence="1" type="ORF">M513_07332</name>
    <name evidence="2" type="ORF">M514_07332</name>
</gene>
<organism evidence="1 3">
    <name type="scientific">Trichuris suis</name>
    <name type="common">pig whipworm</name>
    <dbReference type="NCBI Taxonomy" id="68888"/>
    <lineage>
        <taxon>Eukaryota</taxon>
        <taxon>Metazoa</taxon>
        <taxon>Ecdysozoa</taxon>
        <taxon>Nematoda</taxon>
        <taxon>Enoplea</taxon>
        <taxon>Dorylaimia</taxon>
        <taxon>Trichinellida</taxon>
        <taxon>Trichuridae</taxon>
        <taxon>Trichuris</taxon>
    </lineage>
</organism>
<dbReference type="AlphaFoldDB" id="A0A085M3K9"/>
<dbReference type="EMBL" id="KL367505">
    <property type="protein sequence ID" value="KFD68348.1"/>
    <property type="molecule type" value="Genomic_DNA"/>
</dbReference>
<sequence length="122" mass="14157">MPHLHMINSRREQPHVLVLASVKSYARKATAYSPWCCWFAVGHFSSSQLPNMGVEQLKPMFFKANAFHRPLRREREYIIFVGILISLVDYPENAGGSRWRFAPKKVYKRFSIESQDVTRVGS</sequence>
<accession>A0A085M3K9</accession>
<proteinExistence type="predicted"/>
<dbReference type="Proteomes" id="UP000030758">
    <property type="component" value="Unassembled WGS sequence"/>
</dbReference>
<protein>
    <submittedName>
        <fullName evidence="1">Uncharacterized protein</fullName>
    </submittedName>
</protein>
<evidence type="ECO:0000313" key="2">
    <source>
        <dbReference type="EMBL" id="KFD68348.1"/>
    </source>
</evidence>
<reference evidence="1 3" key="1">
    <citation type="journal article" date="2014" name="Nat. Genet.">
        <title>Genome and transcriptome of the porcine whipworm Trichuris suis.</title>
        <authorList>
            <person name="Jex A.R."/>
            <person name="Nejsum P."/>
            <person name="Schwarz E.M."/>
            <person name="Hu L."/>
            <person name="Young N.D."/>
            <person name="Hall R.S."/>
            <person name="Korhonen P.K."/>
            <person name="Liao S."/>
            <person name="Thamsborg S."/>
            <person name="Xia J."/>
            <person name="Xu P."/>
            <person name="Wang S."/>
            <person name="Scheerlinck J.P."/>
            <person name="Hofmann A."/>
            <person name="Sternberg P.W."/>
            <person name="Wang J."/>
            <person name="Gasser R.B."/>
        </authorList>
    </citation>
    <scope>NUCLEOTIDE SEQUENCE [LARGE SCALE GENOMIC DNA]</scope>
    <source>
        <strain evidence="2">DCEP-RM93F</strain>
        <strain evidence="1">DCEP-RM93M</strain>
    </source>
</reference>
<name>A0A085M3K9_9BILA</name>
<evidence type="ECO:0000313" key="3">
    <source>
        <dbReference type="Proteomes" id="UP000030764"/>
    </source>
</evidence>
<keyword evidence="3" id="KW-1185">Reference proteome</keyword>
<evidence type="ECO:0000313" key="1">
    <source>
        <dbReference type="EMBL" id="KFD51805.1"/>
    </source>
</evidence>
<dbReference type="Proteomes" id="UP000030764">
    <property type="component" value="Unassembled WGS sequence"/>
</dbReference>
<dbReference type="EMBL" id="KL363235">
    <property type="protein sequence ID" value="KFD51805.1"/>
    <property type="molecule type" value="Genomic_DNA"/>
</dbReference>